<proteinExistence type="predicted"/>
<gene>
    <name evidence="1" type="ORF">TCM_014250</name>
</gene>
<accession>A0A061G4U5</accession>
<reference evidence="1 2" key="1">
    <citation type="journal article" date="2013" name="Genome Biol.">
        <title>The genome sequence of the most widely cultivated cacao type and its use to identify candidate genes regulating pod color.</title>
        <authorList>
            <person name="Motamayor J.C."/>
            <person name="Mockaitis K."/>
            <person name="Schmutz J."/>
            <person name="Haiminen N."/>
            <person name="Iii D.L."/>
            <person name="Cornejo O."/>
            <person name="Findley S.D."/>
            <person name="Zheng P."/>
            <person name="Utro F."/>
            <person name="Royaert S."/>
            <person name="Saski C."/>
            <person name="Jenkins J."/>
            <person name="Podicheti R."/>
            <person name="Zhao M."/>
            <person name="Scheffler B.E."/>
            <person name="Stack J.C."/>
            <person name="Feltus F.A."/>
            <person name="Mustiga G.M."/>
            <person name="Amores F."/>
            <person name="Phillips W."/>
            <person name="Marelli J.P."/>
            <person name="May G.D."/>
            <person name="Shapiro H."/>
            <person name="Ma J."/>
            <person name="Bustamante C.D."/>
            <person name="Schnell R.J."/>
            <person name="Main D."/>
            <person name="Gilbert D."/>
            <person name="Parida L."/>
            <person name="Kuhn D.N."/>
        </authorList>
    </citation>
    <scope>NUCLEOTIDE SEQUENCE [LARGE SCALE GENOMIC DNA]</scope>
    <source>
        <strain evidence="2">cv. Matina 1-6</strain>
    </source>
</reference>
<organism evidence="1 2">
    <name type="scientific">Theobroma cacao</name>
    <name type="common">Cacao</name>
    <name type="synonym">Cocoa</name>
    <dbReference type="NCBI Taxonomy" id="3641"/>
    <lineage>
        <taxon>Eukaryota</taxon>
        <taxon>Viridiplantae</taxon>
        <taxon>Streptophyta</taxon>
        <taxon>Embryophyta</taxon>
        <taxon>Tracheophyta</taxon>
        <taxon>Spermatophyta</taxon>
        <taxon>Magnoliopsida</taxon>
        <taxon>eudicotyledons</taxon>
        <taxon>Gunneridae</taxon>
        <taxon>Pentapetalae</taxon>
        <taxon>rosids</taxon>
        <taxon>malvids</taxon>
        <taxon>Malvales</taxon>
        <taxon>Malvaceae</taxon>
        <taxon>Byttnerioideae</taxon>
        <taxon>Theobroma</taxon>
    </lineage>
</organism>
<protein>
    <submittedName>
        <fullName evidence="1">Uncharacterized protein</fullName>
    </submittedName>
</protein>
<name>A0A061G4U5_THECC</name>
<dbReference type="HOGENOM" id="CLU_1196673_0_0_1"/>
<evidence type="ECO:0000313" key="2">
    <source>
        <dbReference type="Proteomes" id="UP000026915"/>
    </source>
</evidence>
<dbReference type="InParanoid" id="A0A061G4U5"/>
<keyword evidence="2" id="KW-1185">Reference proteome</keyword>
<sequence>MLISPNASSNYSTITTENLWFLFNIKLNCRIDLTKFIMDDMVRTIQGDIKNLLYGMLISEIIDYFNVDTRCDPSKNHALFNLIDEHSIKKLDFEFRNNNWSRKGAVNNPIFDEEENKGESSAYRSGLFIAQPSAPISTTFDVEQAFIRLFLFMKTMDFRLTTRMNLVEVQNHEMLKRQKDLKDPFRSQVPHHHAFSLETFILLHFWIV</sequence>
<dbReference type="AlphaFoldDB" id="A0A061G4U5"/>
<dbReference type="Proteomes" id="UP000026915">
    <property type="component" value="Chromosome 3"/>
</dbReference>
<evidence type="ECO:0000313" key="1">
    <source>
        <dbReference type="EMBL" id="EOY22059.1"/>
    </source>
</evidence>
<dbReference type="Gramene" id="EOY22059">
    <property type="protein sequence ID" value="EOY22059"/>
    <property type="gene ID" value="TCM_014250"/>
</dbReference>
<dbReference type="EMBL" id="CM001881">
    <property type="protein sequence ID" value="EOY22059.1"/>
    <property type="molecule type" value="Genomic_DNA"/>
</dbReference>